<dbReference type="InterPro" id="IPR007160">
    <property type="entry name" value="DUF362"/>
</dbReference>
<dbReference type="Pfam" id="PF04015">
    <property type="entry name" value="DUF362"/>
    <property type="match status" value="1"/>
</dbReference>
<comment type="caution">
    <text evidence="2">The sequence shown here is derived from an EMBL/GenBank/DDBJ whole genome shotgun (WGS) entry which is preliminary data.</text>
</comment>
<dbReference type="RefSeq" id="WP_186958825.1">
    <property type="nucleotide sequence ID" value="NZ_JACOOI010000005.1"/>
</dbReference>
<evidence type="ECO:0000313" key="2">
    <source>
        <dbReference type="EMBL" id="MBC5642642.1"/>
    </source>
</evidence>
<accession>A0ABR7DYQ8</accession>
<gene>
    <name evidence="2" type="ORF">H8S77_07040</name>
</gene>
<evidence type="ECO:0000313" key="3">
    <source>
        <dbReference type="Proteomes" id="UP000644010"/>
    </source>
</evidence>
<evidence type="ECO:0000259" key="1">
    <source>
        <dbReference type="Pfam" id="PF04015"/>
    </source>
</evidence>
<keyword evidence="3" id="KW-1185">Reference proteome</keyword>
<feature type="domain" description="DUF362" evidence="1">
    <location>
        <begin position="179"/>
        <end position="382"/>
    </location>
</feature>
<organism evidence="2 3">
    <name type="scientific">Parabacteroides segnis</name>
    <dbReference type="NCBI Taxonomy" id="2763058"/>
    <lineage>
        <taxon>Bacteria</taxon>
        <taxon>Pseudomonadati</taxon>
        <taxon>Bacteroidota</taxon>
        <taxon>Bacteroidia</taxon>
        <taxon>Bacteroidales</taxon>
        <taxon>Tannerellaceae</taxon>
        <taxon>Parabacteroides</taxon>
    </lineage>
</organism>
<protein>
    <submittedName>
        <fullName evidence="2">DUF362 domain-containing protein</fullName>
    </submittedName>
</protein>
<proteinExistence type="predicted"/>
<sequence>MGNLVNISTVYSLREDLTLANMCSIYSDEELLIAKIERLIEPFILPSNIRGKKILLKPNWVRHNIRVTDEFCLCTNEDFILAVLVVFLKLSPKSILIADAPIQGCQWEHLLSSYFLDKVKSLSLKYGIDIQIKDFRRTVIDIACNKLQKERITLDHYVVFDVGAQSYLEPITTNENRFRVTNYNPDRLATSHRKGVHKYCIARDVFDADVVITLPKIKTHQKAGLTNAMKILVGMNGDKDYLPHHRLGAKGYGGDCYPKYNLLRSCSEWCLDTANRRIGKPFYRCFTRMSTAFWKLSFPTNEQNLGAGWYGNDTVWRMVMDLNLIVEYGKIDGTLSNEKQREIYNLCDGIICGQGDGPLNPEPLPLGVIAFSNNSYLMDIVAGKLFSLDVDCIPLLSAAKQKLGDEEYVLLLDGNQVYMDTLNQWAVAAKMAPGWINYKK</sequence>
<dbReference type="EMBL" id="JACOOI010000005">
    <property type="protein sequence ID" value="MBC5642642.1"/>
    <property type="molecule type" value="Genomic_DNA"/>
</dbReference>
<dbReference type="Proteomes" id="UP000644010">
    <property type="component" value="Unassembled WGS sequence"/>
</dbReference>
<name>A0ABR7DYQ8_9BACT</name>
<reference evidence="2 3" key="1">
    <citation type="submission" date="2020-08" db="EMBL/GenBank/DDBJ databases">
        <title>Genome public.</title>
        <authorList>
            <person name="Liu C."/>
            <person name="Sun Q."/>
        </authorList>
    </citation>
    <scope>NUCLEOTIDE SEQUENCE [LARGE SCALE GENOMIC DNA]</scope>
    <source>
        <strain evidence="2 3">BX2</strain>
    </source>
</reference>